<dbReference type="EMBL" id="MU620918">
    <property type="protein sequence ID" value="KAI8579644.1"/>
    <property type="molecule type" value="Genomic_DNA"/>
</dbReference>
<accession>A0AAD5HE39</accession>
<reference evidence="1" key="1">
    <citation type="submission" date="2021-06" db="EMBL/GenBank/DDBJ databases">
        <authorList>
            <consortium name="DOE Joint Genome Institute"/>
            <person name="Mondo S.J."/>
            <person name="Amses K.R."/>
            <person name="Simmons D.R."/>
            <person name="Longcore J.E."/>
            <person name="Seto K."/>
            <person name="Alves G.H."/>
            <person name="Bonds A.E."/>
            <person name="Quandt C.A."/>
            <person name="Davis W.J."/>
            <person name="Chang Y."/>
            <person name="Letcher P.M."/>
            <person name="Powell M.J."/>
            <person name="Kuo A."/>
            <person name="Labutti K."/>
            <person name="Pangilinan J."/>
            <person name="Andreopoulos W."/>
            <person name="Tritt A."/>
            <person name="Riley R."/>
            <person name="Hundley H."/>
            <person name="Johnson J."/>
            <person name="Lipzen A."/>
            <person name="Barry K."/>
            <person name="Berbee M.L."/>
            <person name="Buchler N.E."/>
            <person name="Grigoriev I.V."/>
            <person name="Spatafora J.W."/>
            <person name="Stajich J.E."/>
            <person name="James T.Y."/>
        </authorList>
    </citation>
    <scope>NUCLEOTIDE SEQUENCE</scope>
    <source>
        <strain evidence="1">AG</strain>
    </source>
</reference>
<evidence type="ECO:0000313" key="2">
    <source>
        <dbReference type="Proteomes" id="UP001206595"/>
    </source>
</evidence>
<evidence type="ECO:0000313" key="1">
    <source>
        <dbReference type="EMBL" id="KAI8579644.1"/>
    </source>
</evidence>
<proteinExistence type="predicted"/>
<keyword evidence="2" id="KW-1185">Reference proteome</keyword>
<dbReference type="AlphaFoldDB" id="A0AAD5HE39"/>
<reference evidence="1" key="2">
    <citation type="journal article" date="2022" name="Proc. Natl. Acad. Sci. U.S.A.">
        <title>Diploid-dominant life cycles characterize the early evolution of Fungi.</title>
        <authorList>
            <person name="Amses K.R."/>
            <person name="Simmons D.R."/>
            <person name="Longcore J.E."/>
            <person name="Mondo S.J."/>
            <person name="Seto K."/>
            <person name="Jeronimo G.H."/>
            <person name="Bonds A.E."/>
            <person name="Quandt C.A."/>
            <person name="Davis W.J."/>
            <person name="Chang Y."/>
            <person name="Federici B.A."/>
            <person name="Kuo A."/>
            <person name="LaButti K."/>
            <person name="Pangilinan J."/>
            <person name="Andreopoulos W."/>
            <person name="Tritt A."/>
            <person name="Riley R."/>
            <person name="Hundley H."/>
            <person name="Johnson J."/>
            <person name="Lipzen A."/>
            <person name="Barry K."/>
            <person name="Lang B.F."/>
            <person name="Cuomo C.A."/>
            <person name="Buchler N.E."/>
            <person name="Grigoriev I.V."/>
            <person name="Spatafora J.W."/>
            <person name="Stajich J.E."/>
            <person name="James T.Y."/>
        </authorList>
    </citation>
    <scope>NUCLEOTIDE SEQUENCE</scope>
    <source>
        <strain evidence="1">AG</strain>
    </source>
</reference>
<dbReference type="RefSeq" id="XP_051444648.1">
    <property type="nucleotide sequence ID" value="XM_051588991.1"/>
</dbReference>
<protein>
    <submittedName>
        <fullName evidence="1">Uncharacterized protein</fullName>
    </submittedName>
</protein>
<comment type="caution">
    <text evidence="1">The sequence shown here is derived from an EMBL/GenBank/DDBJ whole genome shotgun (WGS) entry which is preliminary data.</text>
</comment>
<name>A0AAD5HE39_UMBRA</name>
<gene>
    <name evidence="1" type="ORF">K450DRAFT_240791</name>
</gene>
<sequence length="62" mass="7200">MLMKGISYSPATRLHFFFLLFLLFVPCPLFFFHCLLNSQCGRLEALLVSVHLTLHLFPFPTL</sequence>
<dbReference type="Proteomes" id="UP001206595">
    <property type="component" value="Unassembled WGS sequence"/>
</dbReference>
<organism evidence="1 2">
    <name type="scientific">Umbelopsis ramanniana AG</name>
    <dbReference type="NCBI Taxonomy" id="1314678"/>
    <lineage>
        <taxon>Eukaryota</taxon>
        <taxon>Fungi</taxon>
        <taxon>Fungi incertae sedis</taxon>
        <taxon>Mucoromycota</taxon>
        <taxon>Mucoromycotina</taxon>
        <taxon>Umbelopsidomycetes</taxon>
        <taxon>Umbelopsidales</taxon>
        <taxon>Umbelopsidaceae</taxon>
        <taxon>Umbelopsis</taxon>
    </lineage>
</organism>
<dbReference type="GeneID" id="75914336"/>